<sequence>MLVACQCENGHIACSSCCTKIRNKCPSCCLPIGYNCCRAIEKVLESIKIKCQNTKYGCKETTSFTKKLDHAKTCHHAPCSYPMSDYNFVGSCTQLYKHFRDEHNVEEVENRRRSTRRNNYIEAKRQKICENDGKHQIFFFHFKIILCACPRDM</sequence>
<keyword evidence="2" id="KW-1185">Reference proteome</keyword>
<gene>
    <name evidence="1" type="ORF">Patl1_32981</name>
</gene>
<comment type="caution">
    <text evidence="1">The sequence shown here is derived from an EMBL/GenBank/DDBJ whole genome shotgun (WGS) entry which is preliminary data.</text>
</comment>
<dbReference type="EMBL" id="CM047905">
    <property type="protein sequence ID" value="KAJ0087803.1"/>
    <property type="molecule type" value="Genomic_DNA"/>
</dbReference>
<protein>
    <submittedName>
        <fullName evidence="1">Uncharacterized protein</fullName>
    </submittedName>
</protein>
<dbReference type="Proteomes" id="UP001164250">
    <property type="component" value="Chromosome 9"/>
</dbReference>
<reference evidence="2" key="1">
    <citation type="journal article" date="2023" name="G3 (Bethesda)">
        <title>Genome assembly and association tests identify interacting loci associated with vigor, precocity, and sex in interspecific pistachio rootstocks.</title>
        <authorList>
            <person name="Palmer W."/>
            <person name="Jacygrad E."/>
            <person name="Sagayaradj S."/>
            <person name="Cavanaugh K."/>
            <person name="Han R."/>
            <person name="Bertier L."/>
            <person name="Beede B."/>
            <person name="Kafkas S."/>
            <person name="Golino D."/>
            <person name="Preece J."/>
            <person name="Michelmore R."/>
        </authorList>
    </citation>
    <scope>NUCLEOTIDE SEQUENCE [LARGE SCALE GENOMIC DNA]</scope>
</reference>
<proteinExistence type="predicted"/>
<name>A0ACC1AMD7_9ROSI</name>
<organism evidence="1 2">
    <name type="scientific">Pistacia atlantica</name>
    <dbReference type="NCBI Taxonomy" id="434234"/>
    <lineage>
        <taxon>Eukaryota</taxon>
        <taxon>Viridiplantae</taxon>
        <taxon>Streptophyta</taxon>
        <taxon>Embryophyta</taxon>
        <taxon>Tracheophyta</taxon>
        <taxon>Spermatophyta</taxon>
        <taxon>Magnoliopsida</taxon>
        <taxon>eudicotyledons</taxon>
        <taxon>Gunneridae</taxon>
        <taxon>Pentapetalae</taxon>
        <taxon>rosids</taxon>
        <taxon>malvids</taxon>
        <taxon>Sapindales</taxon>
        <taxon>Anacardiaceae</taxon>
        <taxon>Pistacia</taxon>
    </lineage>
</organism>
<accession>A0ACC1AMD7</accession>
<evidence type="ECO:0000313" key="2">
    <source>
        <dbReference type="Proteomes" id="UP001164250"/>
    </source>
</evidence>
<evidence type="ECO:0000313" key="1">
    <source>
        <dbReference type="EMBL" id="KAJ0087803.1"/>
    </source>
</evidence>